<protein>
    <submittedName>
        <fullName evidence="3">DUF222 domain-containing protein</fullName>
    </submittedName>
</protein>
<evidence type="ECO:0000313" key="4">
    <source>
        <dbReference type="Proteomes" id="UP001220238"/>
    </source>
</evidence>
<dbReference type="Pfam" id="PF02720">
    <property type="entry name" value="DUF222"/>
    <property type="match status" value="1"/>
</dbReference>
<feature type="compositionally biased region" description="Basic and acidic residues" evidence="1">
    <location>
        <begin position="463"/>
        <end position="473"/>
    </location>
</feature>
<sequence length="515" mass="55582">MSTPSVPNGSGPLSTSQVLDAVAQFEALSTVIVENFEVLAPDHAHDAYKSIEKARKRLAVIDATYVETMKGRMPSAEHRQIAWLAQEMRISRAEARQRINVVGRLSRNVDPFAPANEDVRMPNLRQKVEEGVVGADAVSKIDKAVRELPATEHAQLSRLLDKHIADLVDKIRVDDLNKLPNRLRAMLGVDDPYTDEDRARKRSLKIGAQGPDGMSRLSGVVTPSFAAVLKRLQADHARPGGLLEEGADDQRNPEQRFHDAVEAAVNGGFQPGGDLQPARGTTSVVTVAHIADVAALAGVSLPDGKDFVLPGSGKAVSDAGVRISISQAVQQMVDRNSFLQVLGNEGQTLYFGRSRRLGTLPQYLALLGEEGGSSAPGVGTPGAMCDVHHVQSWSSGGGTDLDNLTLVDPGTHRKIDDARCDENAWWTLRPDEVPAILGTDEGDGGSGECEPASTNRVVWVAPKGKEGNRKAESNEDPDTFDSPGRWLRRKAREKRAGGHSGWQWRDGTGSRWVVG</sequence>
<evidence type="ECO:0000256" key="1">
    <source>
        <dbReference type="SAM" id="MobiDB-lite"/>
    </source>
</evidence>
<evidence type="ECO:0000259" key="2">
    <source>
        <dbReference type="Pfam" id="PF02720"/>
    </source>
</evidence>
<accession>A0AB38XVW7</accession>
<dbReference type="InterPro" id="IPR003615">
    <property type="entry name" value="HNH_nuc"/>
</dbReference>
<dbReference type="Proteomes" id="UP001220238">
    <property type="component" value="Chromosome"/>
</dbReference>
<dbReference type="RefSeq" id="WP_235191273.1">
    <property type="nucleotide sequence ID" value="NZ_CP046975.1"/>
</dbReference>
<feature type="region of interest" description="Disordered" evidence="1">
    <location>
        <begin position="461"/>
        <end position="515"/>
    </location>
</feature>
<dbReference type="GeneID" id="92768122"/>
<evidence type="ECO:0000313" key="3">
    <source>
        <dbReference type="EMBL" id="WET44073.1"/>
    </source>
</evidence>
<gene>
    <name evidence="3" type="ORF">P2W56_01020</name>
</gene>
<feature type="domain" description="DUF222" evidence="2">
    <location>
        <begin position="49"/>
        <end position="321"/>
    </location>
</feature>
<dbReference type="EMBL" id="CP120206">
    <property type="protein sequence ID" value="WET44073.1"/>
    <property type="molecule type" value="Genomic_DNA"/>
</dbReference>
<proteinExistence type="predicted"/>
<name>A0AB38XVW7_CORAY</name>
<reference evidence="3" key="1">
    <citation type="submission" date="2023-03" db="EMBL/GenBank/DDBJ databases">
        <title>Corynebacterium amycolatum SB-1.</title>
        <authorList>
            <person name="Jo H."/>
        </authorList>
    </citation>
    <scope>NUCLEOTIDE SEQUENCE</scope>
    <source>
        <strain evidence="3">SB-1</strain>
    </source>
</reference>
<dbReference type="AlphaFoldDB" id="A0AB38XVW7"/>
<dbReference type="CDD" id="cd00085">
    <property type="entry name" value="HNHc"/>
    <property type="match status" value="1"/>
</dbReference>
<dbReference type="InterPro" id="IPR003870">
    <property type="entry name" value="DUF222"/>
</dbReference>
<organism evidence="3 4">
    <name type="scientific">Corynebacterium amycolatum</name>
    <dbReference type="NCBI Taxonomy" id="43765"/>
    <lineage>
        <taxon>Bacteria</taxon>
        <taxon>Bacillati</taxon>
        <taxon>Actinomycetota</taxon>
        <taxon>Actinomycetes</taxon>
        <taxon>Mycobacteriales</taxon>
        <taxon>Corynebacteriaceae</taxon>
        <taxon>Corynebacterium</taxon>
    </lineage>
</organism>